<organism evidence="1 2">
    <name type="scientific">Portunus trituberculatus</name>
    <name type="common">Swimming crab</name>
    <name type="synonym">Neptunus trituberculatus</name>
    <dbReference type="NCBI Taxonomy" id="210409"/>
    <lineage>
        <taxon>Eukaryota</taxon>
        <taxon>Metazoa</taxon>
        <taxon>Ecdysozoa</taxon>
        <taxon>Arthropoda</taxon>
        <taxon>Crustacea</taxon>
        <taxon>Multicrustacea</taxon>
        <taxon>Malacostraca</taxon>
        <taxon>Eumalacostraca</taxon>
        <taxon>Eucarida</taxon>
        <taxon>Decapoda</taxon>
        <taxon>Pleocyemata</taxon>
        <taxon>Brachyura</taxon>
        <taxon>Eubrachyura</taxon>
        <taxon>Portunoidea</taxon>
        <taxon>Portunidae</taxon>
        <taxon>Portuninae</taxon>
        <taxon>Portunus</taxon>
    </lineage>
</organism>
<protein>
    <submittedName>
        <fullName evidence="1">Uncharacterized protein</fullName>
    </submittedName>
</protein>
<sequence>MWNVEAEDVRWTVGLSVGMAEDLGGNTDESKGRSGLVYVEQHGGGWGRDERHSRFSSFTPQTGHYLFPCLLSYFCAFEIQTPSEKLEGNERWTGAGELVWTLQIRDEECGRKRGEGSLALIGGDNTCNTPS</sequence>
<keyword evidence="2" id="KW-1185">Reference proteome</keyword>
<dbReference type="Proteomes" id="UP000324222">
    <property type="component" value="Unassembled WGS sequence"/>
</dbReference>
<reference evidence="1 2" key="1">
    <citation type="submission" date="2019-05" db="EMBL/GenBank/DDBJ databases">
        <title>Another draft genome of Portunus trituberculatus and its Hox gene families provides insights of decapod evolution.</title>
        <authorList>
            <person name="Jeong J.-H."/>
            <person name="Song I."/>
            <person name="Kim S."/>
            <person name="Choi T."/>
            <person name="Kim D."/>
            <person name="Ryu S."/>
            <person name="Kim W."/>
        </authorList>
    </citation>
    <scope>NUCLEOTIDE SEQUENCE [LARGE SCALE GENOMIC DNA]</scope>
    <source>
        <tissue evidence="1">Muscle</tissue>
    </source>
</reference>
<dbReference type="EMBL" id="VSRR010039081">
    <property type="protein sequence ID" value="MPC74516.1"/>
    <property type="molecule type" value="Genomic_DNA"/>
</dbReference>
<dbReference type="AlphaFoldDB" id="A0A5B7HXQ1"/>
<gene>
    <name evidence="1" type="ORF">E2C01_068876</name>
</gene>
<evidence type="ECO:0000313" key="1">
    <source>
        <dbReference type="EMBL" id="MPC74516.1"/>
    </source>
</evidence>
<evidence type="ECO:0000313" key="2">
    <source>
        <dbReference type="Proteomes" id="UP000324222"/>
    </source>
</evidence>
<comment type="caution">
    <text evidence="1">The sequence shown here is derived from an EMBL/GenBank/DDBJ whole genome shotgun (WGS) entry which is preliminary data.</text>
</comment>
<accession>A0A5B7HXQ1</accession>
<name>A0A5B7HXQ1_PORTR</name>
<proteinExistence type="predicted"/>